<protein>
    <recommendedName>
        <fullName evidence="4">HTH La-type RNA-binding domain-containing protein</fullName>
    </recommendedName>
</protein>
<evidence type="ECO:0000256" key="2">
    <source>
        <dbReference type="PROSITE-ProRule" id="PRU00332"/>
    </source>
</evidence>
<evidence type="ECO:0000256" key="1">
    <source>
        <dbReference type="ARBA" id="ARBA00022884"/>
    </source>
</evidence>
<gene>
    <name evidence="5" type="ORF">MCOS_LOCUS8516</name>
</gene>
<evidence type="ECO:0000256" key="3">
    <source>
        <dbReference type="SAM" id="MobiDB-lite"/>
    </source>
</evidence>
<organism evidence="5 6">
    <name type="scientific">Mesocestoides corti</name>
    <name type="common">Flatworm</name>
    <dbReference type="NCBI Taxonomy" id="53468"/>
    <lineage>
        <taxon>Eukaryota</taxon>
        <taxon>Metazoa</taxon>
        <taxon>Spiralia</taxon>
        <taxon>Lophotrochozoa</taxon>
        <taxon>Platyhelminthes</taxon>
        <taxon>Cestoda</taxon>
        <taxon>Eucestoda</taxon>
        <taxon>Cyclophyllidea</taxon>
        <taxon>Mesocestoididae</taxon>
        <taxon>Mesocestoides</taxon>
    </lineage>
</organism>
<sequence>MCGVRKYPDARPQISHPSIPPQGTANLTIVYGLFSLSWSGLVTESLGERNAHHSKLPSERCDYRGARLKKPPQAIVVRMLEPPKPSIDSAKSLVSKTGESIRLPCRGLLAAVNWRDRRERNDVDHHCHDLHEERHKRHDRESSPNDRDLYRTAHRGHRRKRLPLDEIHFCDLSVGIEKDFRVVSWEELRTLLPEAPSDGRVESGLLSDGRAFAQKTARKDNYFLFPSKSAYILYFTHYYFSRENLDRDQTIRKLMTDNAAVPIEKIIEAPRLASIGTTVDDMKKAIETCSNLLCLVNSSDGRCFVRRIDGYPGNAPSPSNTGGLPLDAKTRASFDGSLSSLGFSDHASPAASVDPTLKDEVSTTIPGVVATTVYNLQYANPVDTGLYQQPPAFIRPTARPPSAATISSTMAAAMAAMTLGQPPPHPPPTTPHLFSHLQPQNQLAATFAVLSHRGTALALASHLNQQYNTVQSRGATAPPSQTQQQMYHHRRTTPPPPPQAAAAAANFYQFPPPQFYAFHHPHENNPPPQFAAAAAYQPQHYDQWSADAANAALAATGIQLQYAPPQPHMMVWSHTQPQIKTLSQPPQAPLAPQSTVQSAATSTTVDGAVSGGSSGGGVHPCAKDDPSIVAVTDANVDAIPKKTAVSPPQPHSRPNSGASAKGKFKSSKGGGGHHQRPLHVNRSPPAASSAKESTPVGINVSTEE</sequence>
<feature type="compositionally biased region" description="Gly residues" evidence="3">
    <location>
        <begin position="609"/>
        <end position="618"/>
    </location>
</feature>
<keyword evidence="6" id="KW-1185">Reference proteome</keyword>
<name>A0A0R3ULG3_MESCO</name>
<dbReference type="InterPro" id="IPR036388">
    <property type="entry name" value="WH-like_DNA-bd_sf"/>
</dbReference>
<dbReference type="InterPro" id="IPR036390">
    <property type="entry name" value="WH_DNA-bd_sf"/>
</dbReference>
<accession>A0A0R3ULG3</accession>
<evidence type="ECO:0000313" key="5">
    <source>
        <dbReference type="EMBL" id="VDD82513.1"/>
    </source>
</evidence>
<feature type="region of interest" description="Disordered" evidence="3">
    <location>
        <begin position="574"/>
        <end position="625"/>
    </location>
</feature>
<dbReference type="PROSITE" id="PS50961">
    <property type="entry name" value="HTH_LA"/>
    <property type="match status" value="1"/>
</dbReference>
<dbReference type="OrthoDB" id="10046764at2759"/>
<feature type="region of interest" description="Disordered" evidence="3">
    <location>
        <begin position="1"/>
        <end position="21"/>
    </location>
</feature>
<feature type="region of interest" description="Disordered" evidence="3">
    <location>
        <begin position="471"/>
        <end position="501"/>
    </location>
</feature>
<evidence type="ECO:0000313" key="6">
    <source>
        <dbReference type="Proteomes" id="UP000267029"/>
    </source>
</evidence>
<dbReference type="AlphaFoldDB" id="A0A0R3ULG3"/>
<reference evidence="5 6" key="1">
    <citation type="submission" date="2018-10" db="EMBL/GenBank/DDBJ databases">
        <authorList>
            <consortium name="Pathogen Informatics"/>
        </authorList>
    </citation>
    <scope>NUCLEOTIDE SEQUENCE [LARGE SCALE GENOMIC DNA]</scope>
</reference>
<dbReference type="Gene3D" id="1.10.10.10">
    <property type="entry name" value="Winged helix-like DNA-binding domain superfamily/Winged helix DNA-binding domain"/>
    <property type="match status" value="1"/>
</dbReference>
<dbReference type="SUPFAM" id="SSF46785">
    <property type="entry name" value="Winged helix' DNA-binding domain"/>
    <property type="match status" value="1"/>
</dbReference>
<feature type="domain" description="HTH La-type RNA-binding" evidence="4">
    <location>
        <begin position="222"/>
        <end position="315"/>
    </location>
</feature>
<dbReference type="GO" id="GO:0003723">
    <property type="term" value="F:RNA binding"/>
    <property type="evidence" value="ECO:0007669"/>
    <property type="project" value="UniProtKB-UniRule"/>
</dbReference>
<feature type="compositionally biased region" description="Basic residues" evidence="3">
    <location>
        <begin position="662"/>
        <end position="679"/>
    </location>
</feature>
<feature type="compositionally biased region" description="Polar residues" evidence="3">
    <location>
        <begin position="471"/>
        <end position="486"/>
    </location>
</feature>
<dbReference type="InterPro" id="IPR006630">
    <property type="entry name" value="La_HTH"/>
</dbReference>
<evidence type="ECO:0000259" key="4">
    <source>
        <dbReference type="PROSITE" id="PS50961"/>
    </source>
</evidence>
<feature type="region of interest" description="Disordered" evidence="3">
    <location>
        <begin position="641"/>
        <end position="704"/>
    </location>
</feature>
<dbReference type="EMBL" id="UXSR01005524">
    <property type="protein sequence ID" value="VDD82513.1"/>
    <property type="molecule type" value="Genomic_DNA"/>
</dbReference>
<keyword evidence="1 2" id="KW-0694">RNA-binding</keyword>
<feature type="compositionally biased region" description="Low complexity" evidence="3">
    <location>
        <begin position="581"/>
        <end position="608"/>
    </location>
</feature>
<proteinExistence type="predicted"/>
<dbReference type="Proteomes" id="UP000267029">
    <property type="component" value="Unassembled WGS sequence"/>
</dbReference>